<gene>
    <name evidence="5" type="ORF">ASZ90_019526</name>
</gene>
<evidence type="ECO:0000313" key="5">
    <source>
        <dbReference type="EMBL" id="KUG03065.1"/>
    </source>
</evidence>
<keyword evidence="2" id="KW-0285">Flavoprotein</keyword>
<evidence type="ECO:0000259" key="4">
    <source>
        <dbReference type="Pfam" id="PF07992"/>
    </source>
</evidence>
<evidence type="ECO:0000256" key="1">
    <source>
        <dbReference type="ARBA" id="ARBA00001974"/>
    </source>
</evidence>
<sequence>MRVVIVGNGAAGNQAAASIRKYSSECEIIMFAREPFPEYSACALPDVLAGWIPLDKTYLKTWADYEEQQIKTCFGREVESIDINNQTLEAGGETYHYDRLIMASGSRPIIPAIDGTHLKGNFVVKTPHDIELIIQHKPGRAVVVGAGNIGIETAAALRHRGCEVSIIEMQDRIMPLLYDQKPAGRIQTLLEQENIQVFIGERVTEVVGGQQVERLLTDQQTIECDTVIWAAGVRQNNELARKAGLKIGDLGGIEVDKHMRCSHPVVLACGDCVESSHVFTGKPSLSLLWSSAKRQADVAAANCMGQTCEYEGSCSLVIEEIMGIPCIAIGLNLQGLAGYEVEVIEHESQDIYCRLLIVNDRIAGYQCIGSLDGASSIFTMIKKGTTLSEARKVLLNKNSLSDMAWYLDCSRYVEY</sequence>
<dbReference type="PANTHER" id="PTHR43429">
    <property type="entry name" value="PYRIDINE NUCLEOTIDE-DISULFIDE OXIDOREDUCTASE DOMAIN-CONTAINING"/>
    <property type="match status" value="1"/>
</dbReference>
<reference evidence="5" key="1">
    <citation type="journal article" date="2015" name="Proc. Natl. Acad. Sci. U.S.A.">
        <title>Networks of energetic and metabolic interactions define dynamics in microbial communities.</title>
        <authorList>
            <person name="Embree M."/>
            <person name="Liu J.K."/>
            <person name="Al-Bassam M.M."/>
            <person name="Zengler K."/>
        </authorList>
    </citation>
    <scope>NUCLEOTIDE SEQUENCE</scope>
</reference>
<dbReference type="PRINTS" id="PR00469">
    <property type="entry name" value="PNDRDTASEII"/>
</dbReference>
<dbReference type="AlphaFoldDB" id="A0A0W8E3K9"/>
<organism evidence="5">
    <name type="scientific">hydrocarbon metagenome</name>
    <dbReference type="NCBI Taxonomy" id="938273"/>
    <lineage>
        <taxon>unclassified sequences</taxon>
        <taxon>metagenomes</taxon>
        <taxon>ecological metagenomes</taxon>
    </lineage>
</organism>
<dbReference type="Gene3D" id="3.30.390.30">
    <property type="match status" value="1"/>
</dbReference>
<dbReference type="SUPFAM" id="SSF51905">
    <property type="entry name" value="FAD/NAD(P)-binding domain"/>
    <property type="match status" value="1"/>
</dbReference>
<accession>A0A0W8E3K9</accession>
<dbReference type="Gene3D" id="3.50.50.60">
    <property type="entry name" value="FAD/NAD(P)-binding domain"/>
    <property type="match status" value="2"/>
</dbReference>
<evidence type="ECO:0000256" key="2">
    <source>
        <dbReference type="ARBA" id="ARBA00022630"/>
    </source>
</evidence>
<dbReference type="InterPro" id="IPR023753">
    <property type="entry name" value="FAD/NAD-binding_dom"/>
</dbReference>
<dbReference type="EMBL" id="LNQE01001895">
    <property type="protein sequence ID" value="KUG03065.1"/>
    <property type="molecule type" value="Genomic_DNA"/>
</dbReference>
<dbReference type="GO" id="GO:0016491">
    <property type="term" value="F:oxidoreductase activity"/>
    <property type="evidence" value="ECO:0007669"/>
    <property type="project" value="InterPro"/>
</dbReference>
<feature type="domain" description="FAD/NAD(P)-binding" evidence="4">
    <location>
        <begin position="1"/>
        <end position="280"/>
    </location>
</feature>
<proteinExistence type="predicted"/>
<dbReference type="InterPro" id="IPR016156">
    <property type="entry name" value="FAD/NAD-linked_Rdtase_dimer_sf"/>
</dbReference>
<dbReference type="PRINTS" id="PR00368">
    <property type="entry name" value="FADPNR"/>
</dbReference>
<dbReference type="Pfam" id="PF07992">
    <property type="entry name" value="Pyr_redox_2"/>
    <property type="match status" value="1"/>
</dbReference>
<evidence type="ECO:0000256" key="3">
    <source>
        <dbReference type="ARBA" id="ARBA00022827"/>
    </source>
</evidence>
<name>A0A0W8E3K9_9ZZZZ</name>
<keyword evidence="3" id="KW-0274">FAD</keyword>
<comment type="caution">
    <text evidence="5">The sequence shown here is derived from an EMBL/GenBank/DDBJ whole genome shotgun (WGS) entry which is preliminary data.</text>
</comment>
<dbReference type="InterPro" id="IPR036188">
    <property type="entry name" value="FAD/NAD-bd_sf"/>
</dbReference>
<dbReference type="PANTHER" id="PTHR43429:SF3">
    <property type="entry name" value="NITRITE REDUCTASE [NAD(P)H]"/>
    <property type="match status" value="1"/>
</dbReference>
<comment type="cofactor">
    <cofactor evidence="1">
        <name>FAD</name>
        <dbReference type="ChEBI" id="CHEBI:57692"/>
    </cofactor>
</comment>
<dbReference type="InterPro" id="IPR050260">
    <property type="entry name" value="FAD-bd_OxRdtase"/>
</dbReference>
<protein>
    <submittedName>
        <fullName evidence="5">Nadh oxidase of the flavin-dependent disulfide reductase family</fullName>
    </submittedName>
</protein>